<dbReference type="Pfam" id="PF05130">
    <property type="entry name" value="FlgN"/>
    <property type="match status" value="1"/>
</dbReference>
<keyword evidence="1" id="KW-1005">Bacterial flagellum biogenesis</keyword>
<dbReference type="InterPro" id="IPR036679">
    <property type="entry name" value="FlgN-like_sf"/>
</dbReference>
<organism evidence="2 3">
    <name type="scientific">Thermotalea metallivorans</name>
    <dbReference type="NCBI Taxonomy" id="520762"/>
    <lineage>
        <taxon>Bacteria</taxon>
        <taxon>Bacillati</taxon>
        <taxon>Bacillota</taxon>
        <taxon>Clostridia</taxon>
        <taxon>Peptostreptococcales</taxon>
        <taxon>Thermotaleaceae</taxon>
        <taxon>Thermotalea</taxon>
    </lineage>
</organism>
<evidence type="ECO:0008006" key="4">
    <source>
        <dbReference type="Google" id="ProtNLM"/>
    </source>
</evidence>
<dbReference type="GO" id="GO:0044780">
    <property type="term" value="P:bacterial-type flagellum assembly"/>
    <property type="evidence" value="ECO:0007669"/>
    <property type="project" value="InterPro"/>
</dbReference>
<dbReference type="AlphaFoldDB" id="A0A140L708"/>
<dbReference type="InterPro" id="IPR007809">
    <property type="entry name" value="FlgN-like"/>
</dbReference>
<dbReference type="RefSeq" id="WP_068555883.1">
    <property type="nucleotide sequence ID" value="NZ_LOEE01000028.1"/>
</dbReference>
<evidence type="ECO:0000256" key="1">
    <source>
        <dbReference type="ARBA" id="ARBA00022795"/>
    </source>
</evidence>
<sequence length="165" mass="18903">MSKSIEQLLTVLQQECDLYKDYLDLAKEKKEAVIKGDIKGLDHLTKLEQSMIVRMGKADRVRRAIIGNILLEKHVEQVENITELANLMEEPDKARVLACKDRLANLLDEIRRINQFNSELIHKALEYVEFNINLLTSNGPKGSAYGNKANEKDLNRRPNVFDAKI</sequence>
<dbReference type="Proteomes" id="UP000070456">
    <property type="component" value="Unassembled WGS sequence"/>
</dbReference>
<reference evidence="2 3" key="1">
    <citation type="submission" date="2015-12" db="EMBL/GenBank/DDBJ databases">
        <title>Draft genome sequence of the thermoanaerobe Thermotalea metallivorans, an isolate from the runoff channel of the Great Artesian Basin, Australia.</title>
        <authorList>
            <person name="Patel B.K."/>
        </authorList>
    </citation>
    <scope>NUCLEOTIDE SEQUENCE [LARGE SCALE GENOMIC DNA]</scope>
    <source>
        <strain evidence="2 3">B2-1</strain>
    </source>
</reference>
<dbReference type="Gene3D" id="1.20.58.300">
    <property type="entry name" value="FlgN-like"/>
    <property type="match status" value="1"/>
</dbReference>
<name>A0A140L708_9FIRM</name>
<keyword evidence="3" id="KW-1185">Reference proteome</keyword>
<dbReference type="EMBL" id="LOEE01000028">
    <property type="protein sequence ID" value="KXG76333.1"/>
    <property type="molecule type" value="Genomic_DNA"/>
</dbReference>
<proteinExistence type="predicted"/>
<accession>A0A140L708</accession>
<evidence type="ECO:0000313" key="2">
    <source>
        <dbReference type="EMBL" id="KXG76333.1"/>
    </source>
</evidence>
<gene>
    <name evidence="2" type="ORF">AN619_12910</name>
</gene>
<dbReference type="SUPFAM" id="SSF140566">
    <property type="entry name" value="FlgN-like"/>
    <property type="match status" value="1"/>
</dbReference>
<dbReference type="STRING" id="520762.AN619_12910"/>
<protein>
    <recommendedName>
        <fullName evidence="4">FlgN protein</fullName>
    </recommendedName>
</protein>
<evidence type="ECO:0000313" key="3">
    <source>
        <dbReference type="Proteomes" id="UP000070456"/>
    </source>
</evidence>
<comment type="caution">
    <text evidence="2">The sequence shown here is derived from an EMBL/GenBank/DDBJ whole genome shotgun (WGS) entry which is preliminary data.</text>
</comment>